<dbReference type="PROSITE" id="PS00028">
    <property type="entry name" value="ZINC_FINGER_C2H2_1"/>
    <property type="match status" value="1"/>
</dbReference>
<dbReference type="EMBL" id="BDGG01000010">
    <property type="protein sequence ID" value="GAV04084.1"/>
    <property type="molecule type" value="Genomic_DNA"/>
</dbReference>
<feature type="compositionally biased region" description="Polar residues" evidence="3">
    <location>
        <begin position="53"/>
        <end position="69"/>
    </location>
</feature>
<dbReference type="SUPFAM" id="SSF57959">
    <property type="entry name" value="Leucine zipper domain"/>
    <property type="match status" value="1"/>
</dbReference>
<keyword evidence="1" id="KW-0862">Zinc</keyword>
<keyword evidence="1" id="KW-0479">Metal-binding</keyword>
<feature type="region of interest" description="Disordered" evidence="3">
    <location>
        <begin position="144"/>
        <end position="211"/>
    </location>
</feature>
<dbReference type="InterPro" id="IPR046347">
    <property type="entry name" value="bZIP_sf"/>
</dbReference>
<dbReference type="AlphaFoldDB" id="A0A1D1VYK2"/>
<feature type="compositionally biased region" description="Basic and acidic residues" evidence="3">
    <location>
        <begin position="70"/>
        <end position="79"/>
    </location>
</feature>
<gene>
    <name evidence="5" type="primary">RvY_14417-1</name>
    <name evidence="5" type="synonym">RvY_14417.1</name>
    <name evidence="5" type="ORF">RvY_14417</name>
</gene>
<proteinExistence type="predicted"/>
<keyword evidence="1" id="KW-0863">Zinc-finger</keyword>
<dbReference type="GO" id="GO:0008270">
    <property type="term" value="F:zinc ion binding"/>
    <property type="evidence" value="ECO:0007669"/>
    <property type="project" value="UniProtKB-KW"/>
</dbReference>
<evidence type="ECO:0000313" key="6">
    <source>
        <dbReference type="Proteomes" id="UP000186922"/>
    </source>
</evidence>
<dbReference type="Proteomes" id="UP000186922">
    <property type="component" value="Unassembled WGS sequence"/>
</dbReference>
<accession>A0A1D1VYK2</accession>
<feature type="region of interest" description="Disordered" evidence="3">
    <location>
        <begin position="332"/>
        <end position="372"/>
    </location>
</feature>
<evidence type="ECO:0000256" key="2">
    <source>
        <dbReference type="SAM" id="Coils"/>
    </source>
</evidence>
<evidence type="ECO:0000256" key="3">
    <source>
        <dbReference type="SAM" id="MobiDB-lite"/>
    </source>
</evidence>
<dbReference type="CDD" id="cd14686">
    <property type="entry name" value="bZIP"/>
    <property type="match status" value="1"/>
</dbReference>
<dbReference type="InterPro" id="IPR013087">
    <property type="entry name" value="Znf_C2H2_type"/>
</dbReference>
<feature type="compositionally biased region" description="Basic residues" evidence="3">
    <location>
        <begin position="357"/>
        <end position="366"/>
    </location>
</feature>
<protein>
    <recommendedName>
        <fullName evidence="4">C2H2-type domain-containing protein</fullName>
    </recommendedName>
</protein>
<evidence type="ECO:0000256" key="1">
    <source>
        <dbReference type="PROSITE-ProRule" id="PRU00042"/>
    </source>
</evidence>
<dbReference type="OrthoDB" id="295274at2759"/>
<sequence length="505" mass="54636">MIASELESPNSPSQKPYQCRICQKAFASKLKADHHEHKEHGQPRKVSLDIGSANRSRQPSNPFVFSASSDAKKKDHADESAVTPGADTSSTSSTSPTKLHGDVDLLSGLPKMDDQMMAEYGLTPSVFEDGFRSTLGMNPLNEALRSQGGLQSNSPHKRKPGLSPRILNPAPRPTAAVAPDSTAPAPAQEENSTSGGFSGAAETRPTTLPVFTSLPKSPGAFFYTHVTPEGMFVHSPVLPLSPLQQLLPMLNGANGMGNPFMFSMPSSPTTVQPLGTQAFAQAGGGLIPTSPVTENGFHNGFPFNLMQAPSLPPAYIESQLAQLQDMWASPYPTDLRDSVTPMSEASSNPTVLQSDKPKKKGGRPKRKIDELLSENSDSISVVSSEISASVSSANKRSRPILDTDDPVLADKRRRNRVAAEKCRLKRKARQVSLEEQNDILVEKIRVMEKRHQELAAISQEVVNKLQKENSDLKLENAALRKLLPIKDGMTTKVDPFPVILKSNPT</sequence>
<dbReference type="GO" id="GO:0003700">
    <property type="term" value="F:DNA-binding transcription factor activity"/>
    <property type="evidence" value="ECO:0007669"/>
    <property type="project" value="InterPro"/>
</dbReference>
<feature type="compositionally biased region" description="Polar residues" evidence="3">
    <location>
        <begin position="340"/>
        <end position="353"/>
    </location>
</feature>
<dbReference type="Gene3D" id="1.20.5.170">
    <property type="match status" value="1"/>
</dbReference>
<feature type="coiled-coil region" evidence="2">
    <location>
        <begin position="455"/>
        <end position="482"/>
    </location>
</feature>
<evidence type="ECO:0000313" key="5">
    <source>
        <dbReference type="EMBL" id="GAV04084.1"/>
    </source>
</evidence>
<feature type="compositionally biased region" description="Basic and acidic residues" evidence="3">
    <location>
        <begin position="30"/>
        <end position="42"/>
    </location>
</feature>
<comment type="caution">
    <text evidence="5">The sequence shown here is derived from an EMBL/GenBank/DDBJ whole genome shotgun (WGS) entry which is preliminary data.</text>
</comment>
<keyword evidence="6" id="KW-1185">Reference proteome</keyword>
<organism evidence="5 6">
    <name type="scientific">Ramazzottius varieornatus</name>
    <name type="common">Water bear</name>
    <name type="synonym">Tardigrade</name>
    <dbReference type="NCBI Taxonomy" id="947166"/>
    <lineage>
        <taxon>Eukaryota</taxon>
        <taxon>Metazoa</taxon>
        <taxon>Ecdysozoa</taxon>
        <taxon>Tardigrada</taxon>
        <taxon>Eutardigrada</taxon>
        <taxon>Parachela</taxon>
        <taxon>Hypsibioidea</taxon>
        <taxon>Ramazzottiidae</taxon>
        <taxon>Ramazzottius</taxon>
    </lineage>
</organism>
<feature type="region of interest" description="Disordered" evidence="3">
    <location>
        <begin position="29"/>
        <end position="107"/>
    </location>
</feature>
<dbReference type="PROSITE" id="PS50157">
    <property type="entry name" value="ZINC_FINGER_C2H2_2"/>
    <property type="match status" value="1"/>
</dbReference>
<keyword evidence="2" id="KW-0175">Coiled coil</keyword>
<reference evidence="5 6" key="1">
    <citation type="journal article" date="2016" name="Nat. Commun.">
        <title>Extremotolerant tardigrade genome and improved radiotolerance of human cultured cells by tardigrade-unique protein.</title>
        <authorList>
            <person name="Hashimoto T."/>
            <person name="Horikawa D.D."/>
            <person name="Saito Y."/>
            <person name="Kuwahara H."/>
            <person name="Kozuka-Hata H."/>
            <person name="Shin-I T."/>
            <person name="Minakuchi Y."/>
            <person name="Ohishi K."/>
            <person name="Motoyama A."/>
            <person name="Aizu T."/>
            <person name="Enomoto A."/>
            <person name="Kondo K."/>
            <person name="Tanaka S."/>
            <person name="Hara Y."/>
            <person name="Koshikawa S."/>
            <person name="Sagara H."/>
            <person name="Miura T."/>
            <person name="Yokobori S."/>
            <person name="Miyagawa K."/>
            <person name="Suzuki Y."/>
            <person name="Kubo T."/>
            <person name="Oyama M."/>
            <person name="Kohara Y."/>
            <person name="Fujiyama A."/>
            <person name="Arakawa K."/>
            <person name="Katayama T."/>
            <person name="Toyoda A."/>
            <person name="Kunieda T."/>
        </authorList>
    </citation>
    <scope>NUCLEOTIDE SEQUENCE [LARGE SCALE GENOMIC DNA]</scope>
    <source>
        <strain evidence="5 6">YOKOZUNA-1</strain>
    </source>
</reference>
<dbReference type="PROSITE" id="PS00036">
    <property type="entry name" value="BZIP_BASIC"/>
    <property type="match status" value="1"/>
</dbReference>
<evidence type="ECO:0000259" key="4">
    <source>
        <dbReference type="PROSITE" id="PS50157"/>
    </source>
</evidence>
<feature type="domain" description="C2H2-type" evidence="4">
    <location>
        <begin position="17"/>
        <end position="45"/>
    </location>
</feature>
<dbReference type="InterPro" id="IPR004827">
    <property type="entry name" value="bZIP"/>
</dbReference>
<name>A0A1D1VYK2_RAMVA</name>